<dbReference type="SMART" id="SM01265">
    <property type="entry name" value="Mab-21"/>
    <property type="match status" value="1"/>
</dbReference>
<keyword evidence="6" id="KW-0460">Magnesium</keyword>
<evidence type="ECO:0000256" key="4">
    <source>
        <dbReference type="ARBA" id="ARBA00022695"/>
    </source>
</evidence>
<keyword evidence="4" id="KW-0548">Nucleotidyltransferase</keyword>
<evidence type="ECO:0000313" key="8">
    <source>
        <dbReference type="EMBL" id="KAK2143307.1"/>
    </source>
</evidence>
<dbReference type="EMBL" id="JAODUP010000855">
    <property type="protein sequence ID" value="KAK2143307.1"/>
    <property type="molecule type" value="Genomic_DNA"/>
</dbReference>
<dbReference type="Proteomes" id="UP001208570">
    <property type="component" value="Unassembled WGS sequence"/>
</dbReference>
<feature type="domain" description="Mab-21-like HhH/H2TH-like" evidence="7">
    <location>
        <begin position="183"/>
        <end position="274"/>
    </location>
</feature>
<comment type="cofactor">
    <cofactor evidence="1">
        <name>Mg(2+)</name>
        <dbReference type="ChEBI" id="CHEBI:18420"/>
    </cofactor>
</comment>
<sequence>MASSGRTEREIYNDFIVSIRDNLKSRGIVDRVEYFGSRYKGTAIDSSDYDNLFVKRDQTIMVQPSPSYPNFVYLTMSYGQKINKSDRLKMFRAEMQQSLRNVGASSFAQIANAYGPTVVLSYRKAQLSFSVDTVYGLEVGGQIYIGKPSPDDMDDDFLWYKDVAKEEKEKMRNIDFDNGIGKMVLRRLKKLKDIEPTLQQLKSCAFEQALMYLKDQYTDVVFWRENNMLEILKALLLFMEAALRNGTLPVYFDRNDDVIRGLTPDKKNQLANRFRNLAKNPAIVIQKTN</sequence>
<dbReference type="GO" id="GO:0016779">
    <property type="term" value="F:nucleotidyltransferase activity"/>
    <property type="evidence" value="ECO:0007669"/>
    <property type="project" value="UniProtKB-KW"/>
</dbReference>
<dbReference type="Pfam" id="PF20266">
    <property type="entry name" value="Mab-21_C"/>
    <property type="match status" value="1"/>
</dbReference>
<comment type="similarity">
    <text evidence="2">Belongs to the mab-21 family.</text>
</comment>
<gene>
    <name evidence="8" type="ORF">LSH36_855g01107</name>
</gene>
<dbReference type="InterPro" id="IPR024810">
    <property type="entry name" value="MAB21L/cGLR"/>
</dbReference>
<dbReference type="GO" id="GO:0046872">
    <property type="term" value="F:metal ion binding"/>
    <property type="evidence" value="ECO:0007669"/>
    <property type="project" value="UniProtKB-KW"/>
</dbReference>
<evidence type="ECO:0000256" key="1">
    <source>
        <dbReference type="ARBA" id="ARBA00001946"/>
    </source>
</evidence>
<dbReference type="AlphaFoldDB" id="A0AAD9IYK6"/>
<dbReference type="PANTHER" id="PTHR10656">
    <property type="entry name" value="CELL FATE DETERMINING PROTEIN MAB21-RELATED"/>
    <property type="match status" value="1"/>
</dbReference>
<evidence type="ECO:0000256" key="2">
    <source>
        <dbReference type="ARBA" id="ARBA00008307"/>
    </source>
</evidence>
<proteinExistence type="inferred from homology"/>
<organism evidence="8 9">
    <name type="scientific">Paralvinella palmiformis</name>
    <dbReference type="NCBI Taxonomy" id="53620"/>
    <lineage>
        <taxon>Eukaryota</taxon>
        <taxon>Metazoa</taxon>
        <taxon>Spiralia</taxon>
        <taxon>Lophotrochozoa</taxon>
        <taxon>Annelida</taxon>
        <taxon>Polychaeta</taxon>
        <taxon>Sedentaria</taxon>
        <taxon>Canalipalpata</taxon>
        <taxon>Terebellida</taxon>
        <taxon>Terebelliformia</taxon>
        <taxon>Alvinellidae</taxon>
        <taxon>Paralvinella</taxon>
    </lineage>
</organism>
<comment type="caution">
    <text evidence="8">The sequence shown here is derived from an EMBL/GenBank/DDBJ whole genome shotgun (WGS) entry which is preliminary data.</text>
</comment>
<dbReference type="InterPro" id="IPR046906">
    <property type="entry name" value="Mab-21_HhH/H2TH-like"/>
</dbReference>
<evidence type="ECO:0000256" key="6">
    <source>
        <dbReference type="ARBA" id="ARBA00022842"/>
    </source>
</evidence>
<evidence type="ECO:0000259" key="7">
    <source>
        <dbReference type="Pfam" id="PF20266"/>
    </source>
</evidence>
<keyword evidence="5" id="KW-0479">Metal-binding</keyword>
<evidence type="ECO:0000256" key="5">
    <source>
        <dbReference type="ARBA" id="ARBA00022723"/>
    </source>
</evidence>
<evidence type="ECO:0000313" key="9">
    <source>
        <dbReference type="Proteomes" id="UP001208570"/>
    </source>
</evidence>
<evidence type="ECO:0000256" key="3">
    <source>
        <dbReference type="ARBA" id="ARBA00022679"/>
    </source>
</evidence>
<dbReference type="PANTHER" id="PTHR10656:SF42">
    <property type="entry name" value="CYCLIC GMP-AMP SYNTHASE-LIKE PROTEIN-RELATED"/>
    <property type="match status" value="1"/>
</dbReference>
<name>A0AAD9IYK6_9ANNE</name>
<reference evidence="8" key="1">
    <citation type="journal article" date="2023" name="Mol. Biol. Evol.">
        <title>Third-Generation Sequencing Reveals the Adaptive Role of the Epigenome in Three Deep-Sea Polychaetes.</title>
        <authorList>
            <person name="Perez M."/>
            <person name="Aroh O."/>
            <person name="Sun Y."/>
            <person name="Lan Y."/>
            <person name="Juniper S.K."/>
            <person name="Young C.R."/>
            <person name="Angers B."/>
            <person name="Qian P.Y."/>
        </authorList>
    </citation>
    <scope>NUCLEOTIDE SEQUENCE</scope>
    <source>
        <strain evidence="8">P08H-3</strain>
    </source>
</reference>
<dbReference type="Gene3D" id="1.10.1410.40">
    <property type="match status" value="1"/>
</dbReference>
<keyword evidence="3" id="KW-0808">Transferase</keyword>
<keyword evidence="9" id="KW-1185">Reference proteome</keyword>
<protein>
    <recommendedName>
        <fullName evidence="7">Mab-21-like HhH/H2TH-like domain-containing protein</fullName>
    </recommendedName>
</protein>
<accession>A0AAD9IYK6</accession>